<protein>
    <submittedName>
        <fullName evidence="1">Uncharacterized protein</fullName>
    </submittedName>
</protein>
<dbReference type="EMBL" id="BBTG02000081">
    <property type="protein sequence ID" value="GAO19843.1"/>
    <property type="molecule type" value="Genomic_DNA"/>
</dbReference>
<sequence length="122" mass="12967">MSSVEEVVDALFRVLGHLASSALDLLDVKLRIPIISDIRGAIGVPEISSLDLFCWIDASQDGDKDLFFLEISAKVIHGAGHGVSDFLLFVATFASSAEALYLTVANPWGTPFTVLGIFVAGS</sequence>
<evidence type="ECO:0000313" key="1">
    <source>
        <dbReference type="EMBL" id="GAO19843.1"/>
    </source>
</evidence>
<comment type="caution">
    <text evidence="1">The sequence shown here is derived from an EMBL/GenBank/DDBJ whole genome shotgun (WGS) entry which is preliminary data.</text>
</comment>
<dbReference type="Proteomes" id="UP000054053">
    <property type="component" value="Unassembled WGS sequence"/>
</dbReference>
<gene>
    <name evidence="1" type="ORF">UVI_02062950</name>
</gene>
<dbReference type="AlphaFoldDB" id="A0A1B5L816"/>
<organism evidence="1 2">
    <name type="scientific">Ustilaginoidea virens</name>
    <name type="common">Rice false smut fungus</name>
    <name type="synonym">Villosiclava virens</name>
    <dbReference type="NCBI Taxonomy" id="1159556"/>
    <lineage>
        <taxon>Eukaryota</taxon>
        <taxon>Fungi</taxon>
        <taxon>Dikarya</taxon>
        <taxon>Ascomycota</taxon>
        <taxon>Pezizomycotina</taxon>
        <taxon>Sordariomycetes</taxon>
        <taxon>Hypocreomycetidae</taxon>
        <taxon>Hypocreales</taxon>
        <taxon>Clavicipitaceae</taxon>
        <taxon>Ustilaginoidea</taxon>
    </lineage>
</organism>
<reference evidence="2" key="1">
    <citation type="journal article" date="2016" name="Genome Announc.">
        <title>Genome sequence of Ustilaginoidea virens IPU010, a rice pathogenic fungus causing false smut.</title>
        <authorList>
            <person name="Kumagai T."/>
            <person name="Ishii T."/>
            <person name="Terai G."/>
            <person name="Umemura M."/>
            <person name="Machida M."/>
            <person name="Asai K."/>
        </authorList>
    </citation>
    <scope>NUCLEOTIDE SEQUENCE [LARGE SCALE GENOMIC DNA]</scope>
    <source>
        <strain evidence="2">IPU010</strain>
    </source>
</reference>
<name>A0A1B5L816_USTVR</name>
<accession>A0A1B5L816</accession>
<evidence type="ECO:0000313" key="2">
    <source>
        <dbReference type="Proteomes" id="UP000054053"/>
    </source>
</evidence>
<proteinExistence type="predicted"/>